<dbReference type="CDD" id="cd15482">
    <property type="entry name" value="Sialidase_non-viral"/>
    <property type="match status" value="1"/>
</dbReference>
<sequence length="226" mass="23933">MLERFVAPPRWLAIALFAGGLVAAGWRIPAAPPPVPEAVPPLQLAADELPPAARNSPHRASLTRLADGRPAVAWLGNGDAESAAIWLAIRDGKGWREIGRIASRESTAAAAFMHAQGVGHPILWAEGGWLHLWYEAYPLRRGTGASIMHSMSTDGGRNWSRTERLESGPFGGFGPNLGLVPKPLADGGLLLPLAPEGSWLRLAATGQVIEKLQLPMAAAPPEAARP</sequence>
<dbReference type="RefSeq" id="WP_275708299.1">
    <property type="nucleotide sequence ID" value="NZ_JAKLTN010000001.1"/>
</dbReference>
<dbReference type="Pfam" id="PF13088">
    <property type="entry name" value="BNR_2"/>
    <property type="match status" value="1"/>
</dbReference>
<gene>
    <name evidence="2" type="ORF">LZ012_05305</name>
</gene>
<evidence type="ECO:0000313" key="3">
    <source>
        <dbReference type="Proteomes" id="UP001165384"/>
    </source>
</evidence>
<keyword evidence="3" id="KW-1185">Reference proteome</keyword>
<dbReference type="SUPFAM" id="SSF50939">
    <property type="entry name" value="Sialidases"/>
    <property type="match status" value="1"/>
</dbReference>
<dbReference type="InterPro" id="IPR036278">
    <property type="entry name" value="Sialidase_sf"/>
</dbReference>
<organism evidence="2 3">
    <name type="scientific">Dechloromonas hankyongensis</name>
    <dbReference type="NCBI Taxonomy" id="2908002"/>
    <lineage>
        <taxon>Bacteria</taxon>
        <taxon>Pseudomonadati</taxon>
        <taxon>Pseudomonadota</taxon>
        <taxon>Betaproteobacteria</taxon>
        <taxon>Rhodocyclales</taxon>
        <taxon>Azonexaceae</taxon>
        <taxon>Dechloromonas</taxon>
    </lineage>
</organism>
<accession>A0ABS9JZR8</accession>
<evidence type="ECO:0000313" key="2">
    <source>
        <dbReference type="EMBL" id="MCG2576408.1"/>
    </source>
</evidence>
<name>A0ABS9JZR8_9RHOO</name>
<feature type="domain" description="Sialidase" evidence="1">
    <location>
        <begin position="79"/>
        <end position="196"/>
    </location>
</feature>
<protein>
    <submittedName>
        <fullName evidence="2">Exo-alpha-sialidase</fullName>
    </submittedName>
</protein>
<proteinExistence type="predicted"/>
<dbReference type="Proteomes" id="UP001165384">
    <property type="component" value="Unassembled WGS sequence"/>
</dbReference>
<dbReference type="InterPro" id="IPR011040">
    <property type="entry name" value="Sialidase"/>
</dbReference>
<dbReference type="EMBL" id="JAKLTN010000001">
    <property type="protein sequence ID" value="MCG2576408.1"/>
    <property type="molecule type" value="Genomic_DNA"/>
</dbReference>
<evidence type="ECO:0000259" key="1">
    <source>
        <dbReference type="Pfam" id="PF13088"/>
    </source>
</evidence>
<comment type="caution">
    <text evidence="2">The sequence shown here is derived from an EMBL/GenBank/DDBJ whole genome shotgun (WGS) entry which is preliminary data.</text>
</comment>
<reference evidence="2" key="1">
    <citation type="submission" date="2022-01" db="EMBL/GenBank/DDBJ databases">
        <authorList>
            <person name="Jo J.-H."/>
            <person name="Im W.-T."/>
        </authorList>
    </citation>
    <scope>NUCLEOTIDE SEQUENCE</scope>
    <source>
        <strain evidence="2">XY25</strain>
    </source>
</reference>